<evidence type="ECO:0000256" key="1">
    <source>
        <dbReference type="ARBA" id="ARBA00004196"/>
    </source>
</evidence>
<dbReference type="GO" id="GO:0030246">
    <property type="term" value="F:carbohydrate binding"/>
    <property type="evidence" value="ECO:0007669"/>
    <property type="project" value="TreeGrafter"/>
</dbReference>
<name>A0AA46THE1_9ACTN</name>
<dbReference type="RefSeq" id="WP_271634227.1">
    <property type="nucleotide sequence ID" value="NZ_CP094970.1"/>
</dbReference>
<dbReference type="InterPro" id="IPR025997">
    <property type="entry name" value="SBP_2_dom"/>
</dbReference>
<keyword evidence="3" id="KW-0732">Signal</keyword>
<dbReference type="AlphaFoldDB" id="A0AA46THE1"/>
<gene>
    <name evidence="5" type="ORF">L0C25_23270</name>
</gene>
<dbReference type="KEGG" id="sgrg:L0C25_23270"/>
<evidence type="ECO:0000313" key="5">
    <source>
        <dbReference type="EMBL" id="UYM05394.1"/>
    </source>
</evidence>
<accession>A0AA46THE1</accession>
<dbReference type="PROSITE" id="PS51257">
    <property type="entry name" value="PROKAR_LIPOPROTEIN"/>
    <property type="match status" value="1"/>
</dbReference>
<dbReference type="Pfam" id="PF13407">
    <property type="entry name" value="Peripla_BP_4"/>
    <property type="match status" value="1"/>
</dbReference>
<dbReference type="SUPFAM" id="SSF53822">
    <property type="entry name" value="Periplasmic binding protein-like I"/>
    <property type="match status" value="1"/>
</dbReference>
<evidence type="ECO:0000259" key="4">
    <source>
        <dbReference type="Pfam" id="PF13407"/>
    </source>
</evidence>
<proteinExistence type="inferred from homology"/>
<dbReference type="InterPro" id="IPR028082">
    <property type="entry name" value="Peripla_BP_I"/>
</dbReference>
<reference evidence="5" key="1">
    <citation type="submission" date="2022-01" db="EMBL/GenBank/DDBJ databases">
        <title>Nocardioidaceae gen. sp. A5X3R13.</title>
        <authorList>
            <person name="Lopez Marin M.A."/>
            <person name="Uhlik O."/>
        </authorList>
    </citation>
    <scope>NUCLEOTIDE SEQUENCE</scope>
    <source>
        <strain evidence="5">A5X3R13</strain>
    </source>
</reference>
<protein>
    <submittedName>
        <fullName evidence="5">Sugar ABC transporter substrate-binding protein</fullName>
    </submittedName>
</protein>
<evidence type="ECO:0000313" key="6">
    <source>
        <dbReference type="Proteomes" id="UP001164390"/>
    </source>
</evidence>
<feature type="chain" id="PRO_5041432349" evidence="3">
    <location>
        <begin position="22"/>
        <end position="324"/>
    </location>
</feature>
<dbReference type="CDD" id="cd06312">
    <property type="entry name" value="PBP1_ABC_sugar_binding-like"/>
    <property type="match status" value="1"/>
</dbReference>
<feature type="signal peptide" evidence="3">
    <location>
        <begin position="1"/>
        <end position="21"/>
    </location>
</feature>
<dbReference type="PANTHER" id="PTHR30036">
    <property type="entry name" value="D-XYLOSE-BINDING PERIPLASMIC PROTEIN"/>
    <property type="match status" value="1"/>
</dbReference>
<evidence type="ECO:0000256" key="2">
    <source>
        <dbReference type="ARBA" id="ARBA00007639"/>
    </source>
</evidence>
<dbReference type="InterPro" id="IPR050555">
    <property type="entry name" value="Bact_Solute-Bind_Prot2"/>
</dbReference>
<comment type="similarity">
    <text evidence="2">Belongs to the bacterial solute-binding protein 2 family.</text>
</comment>
<keyword evidence="6" id="KW-1185">Reference proteome</keyword>
<organism evidence="5 6">
    <name type="scientific">Solicola gregarius</name>
    <dbReference type="NCBI Taxonomy" id="2908642"/>
    <lineage>
        <taxon>Bacteria</taxon>
        <taxon>Bacillati</taxon>
        <taxon>Actinomycetota</taxon>
        <taxon>Actinomycetes</taxon>
        <taxon>Propionibacteriales</taxon>
        <taxon>Nocardioidaceae</taxon>
        <taxon>Solicola</taxon>
    </lineage>
</organism>
<feature type="domain" description="Periplasmic binding protein" evidence="4">
    <location>
        <begin position="41"/>
        <end position="282"/>
    </location>
</feature>
<dbReference type="PANTHER" id="PTHR30036:SF7">
    <property type="entry name" value="ABC TRANSPORTER PERIPLASMIC-BINDING PROTEIN YPHF"/>
    <property type="match status" value="1"/>
</dbReference>
<dbReference type="GO" id="GO:0030288">
    <property type="term" value="C:outer membrane-bounded periplasmic space"/>
    <property type="evidence" value="ECO:0007669"/>
    <property type="project" value="TreeGrafter"/>
</dbReference>
<dbReference type="EMBL" id="CP094970">
    <property type="protein sequence ID" value="UYM05394.1"/>
    <property type="molecule type" value="Genomic_DNA"/>
</dbReference>
<evidence type="ECO:0000256" key="3">
    <source>
        <dbReference type="SAM" id="SignalP"/>
    </source>
</evidence>
<sequence>MKTLRIAAVAAAAALTLTACSGTGQDDDGAEDASDLDLTYAVVTHGAPDDAFWSVVKAGSDRAGEDLGVDVEYNSDPDVTKQAELIDAAVADDVDGIVVSMADPDGLEKSVKAAVEAGVPVITINSGIDESAEFGAITHVGQSETIAGEAAGEKFSELGAKKVICVIHEAGNTGLEQRCAGAKSKFGGSMENLQVDGADTTEAKNTIQSALQADGSIDGVLALNAQVALGAQQAVEESGAEVQIGTFDLSEDLIGQIQDGNVAFAVDQQPYTQGYLGVQFLYLNSINGNQVGGGKPVYSGPAFVTKENADEVLEVRQERHPLTR</sequence>
<dbReference type="Gene3D" id="3.40.50.2300">
    <property type="match status" value="2"/>
</dbReference>
<comment type="subcellular location">
    <subcellularLocation>
        <location evidence="1">Cell envelope</location>
    </subcellularLocation>
</comment>
<dbReference type="Proteomes" id="UP001164390">
    <property type="component" value="Chromosome"/>
</dbReference>